<evidence type="ECO:0000256" key="3">
    <source>
        <dbReference type="ARBA" id="ARBA00022845"/>
    </source>
</evidence>
<evidence type="ECO:0000256" key="2">
    <source>
        <dbReference type="ARBA" id="ARBA00022491"/>
    </source>
</evidence>
<dbReference type="GO" id="GO:0045947">
    <property type="term" value="P:negative regulation of translational initiation"/>
    <property type="evidence" value="ECO:0007669"/>
    <property type="project" value="UniProtKB-UniRule"/>
</dbReference>
<dbReference type="Proteomes" id="UP000772181">
    <property type="component" value="Unassembled WGS sequence"/>
</dbReference>
<reference evidence="6" key="1">
    <citation type="submission" date="2020-07" db="EMBL/GenBank/DDBJ databases">
        <title>Huge and variable diversity of episymbiotic CPR bacteria and DPANN archaea in groundwater ecosystems.</title>
        <authorList>
            <person name="He C.Y."/>
            <person name="Keren R."/>
            <person name="Whittaker M."/>
            <person name="Farag I.F."/>
            <person name="Doudna J."/>
            <person name="Cate J.H.D."/>
            <person name="Banfield J.F."/>
        </authorList>
    </citation>
    <scope>NUCLEOTIDE SEQUENCE</scope>
    <source>
        <strain evidence="6">NC_groundwater_1482_Ag_S-0.65um_47_24</strain>
    </source>
</reference>
<dbReference type="Pfam" id="PF02599">
    <property type="entry name" value="CsrA"/>
    <property type="match status" value="1"/>
</dbReference>
<gene>
    <name evidence="5 6" type="primary">csrA</name>
    <name evidence="6" type="ORF">HY730_07315</name>
</gene>
<keyword evidence="1 5" id="KW-0963">Cytoplasm</keyword>
<dbReference type="NCBIfam" id="NF002469">
    <property type="entry name" value="PRK01712.1"/>
    <property type="match status" value="1"/>
</dbReference>
<dbReference type="GO" id="GO:0006109">
    <property type="term" value="P:regulation of carbohydrate metabolic process"/>
    <property type="evidence" value="ECO:0007669"/>
    <property type="project" value="InterPro"/>
</dbReference>
<keyword evidence="3 5" id="KW-0810">Translation regulation</keyword>
<keyword evidence="4 5" id="KW-0694">RNA-binding</keyword>
<comment type="similarity">
    <text evidence="5">Belongs to the CsrA/RsmA family.</text>
</comment>
<dbReference type="HAMAP" id="MF_00167">
    <property type="entry name" value="CsrA"/>
    <property type="match status" value="1"/>
</dbReference>
<comment type="caution">
    <text evidence="6">The sequence shown here is derived from an EMBL/GenBank/DDBJ whole genome shotgun (WGS) entry which is preliminary data.</text>
</comment>
<dbReference type="SUPFAM" id="SSF117130">
    <property type="entry name" value="CsrA-like"/>
    <property type="match status" value="1"/>
</dbReference>
<dbReference type="Gene3D" id="2.60.40.4380">
    <property type="entry name" value="Translational regulator CsrA"/>
    <property type="match status" value="1"/>
</dbReference>
<sequence>MLILTRKSGESIVIGDNVKITIVEIKGNQVRLGIEAPHETSVHREEVYKKIRAANVLAADSSEVNLAGFREIWSKKADDEERRG</sequence>
<dbReference type="EMBL" id="JACQWF010000327">
    <property type="protein sequence ID" value="MBI4596169.1"/>
    <property type="molecule type" value="Genomic_DNA"/>
</dbReference>
<comment type="subunit">
    <text evidence="5">Homodimer; the beta-strands of each monomer intercalate to form a hydrophobic core, while the alpha-helices form wings that extend away from the core.</text>
</comment>
<dbReference type="PANTHER" id="PTHR34984:SF1">
    <property type="entry name" value="CARBON STORAGE REGULATOR"/>
    <property type="match status" value="1"/>
</dbReference>
<keyword evidence="2 5" id="KW-0678">Repressor</keyword>
<dbReference type="InterPro" id="IPR003751">
    <property type="entry name" value="CsrA"/>
</dbReference>
<dbReference type="PANTHER" id="PTHR34984">
    <property type="entry name" value="CARBON STORAGE REGULATOR"/>
    <property type="match status" value="1"/>
</dbReference>
<evidence type="ECO:0000256" key="5">
    <source>
        <dbReference type="HAMAP-Rule" id="MF_00167"/>
    </source>
</evidence>
<evidence type="ECO:0000256" key="4">
    <source>
        <dbReference type="ARBA" id="ARBA00022884"/>
    </source>
</evidence>
<evidence type="ECO:0000256" key="1">
    <source>
        <dbReference type="ARBA" id="ARBA00022490"/>
    </source>
</evidence>
<dbReference type="GO" id="GO:0048027">
    <property type="term" value="F:mRNA 5'-UTR binding"/>
    <property type="evidence" value="ECO:0007669"/>
    <property type="project" value="UniProtKB-UniRule"/>
</dbReference>
<dbReference type="GO" id="GO:0044781">
    <property type="term" value="P:bacterial-type flagellum organization"/>
    <property type="evidence" value="ECO:0007669"/>
    <property type="project" value="UniProtKB-KW"/>
</dbReference>
<evidence type="ECO:0000313" key="6">
    <source>
        <dbReference type="EMBL" id="MBI4596169.1"/>
    </source>
</evidence>
<accession>A0A933GNW5</accession>
<comment type="subcellular location">
    <subcellularLocation>
        <location evidence="5">Cytoplasm</location>
    </subcellularLocation>
</comment>
<evidence type="ECO:0000313" key="7">
    <source>
        <dbReference type="Proteomes" id="UP000772181"/>
    </source>
</evidence>
<dbReference type="GO" id="GO:0005829">
    <property type="term" value="C:cytosol"/>
    <property type="evidence" value="ECO:0007669"/>
    <property type="project" value="TreeGrafter"/>
</dbReference>
<dbReference type="GO" id="GO:1902208">
    <property type="term" value="P:regulation of bacterial-type flagellum assembly"/>
    <property type="evidence" value="ECO:0007669"/>
    <property type="project" value="UniProtKB-UniRule"/>
</dbReference>
<proteinExistence type="inferred from homology"/>
<comment type="function">
    <text evidence="5">A translational regulator that binds mRNA to regulate translation initiation and/or mRNA stability. Usually binds in the 5'-UTR at or near the Shine-Dalgarno sequence preventing ribosome-binding, thus repressing translation. Its main target seems to be the major flagellin gene, while its function is anatagonized by FliW.</text>
</comment>
<name>A0A933GNW5_UNCTE</name>
<keyword evidence="5" id="KW-1005">Bacterial flagellum biogenesis</keyword>
<protein>
    <recommendedName>
        <fullName evidence="5">Translational regulator CsrA</fullName>
    </recommendedName>
</protein>
<dbReference type="NCBIfam" id="TIGR00202">
    <property type="entry name" value="csrA"/>
    <property type="match status" value="1"/>
</dbReference>
<dbReference type="InterPro" id="IPR036107">
    <property type="entry name" value="CsrA_sf"/>
</dbReference>
<organism evidence="6 7">
    <name type="scientific">Tectimicrobiota bacterium</name>
    <dbReference type="NCBI Taxonomy" id="2528274"/>
    <lineage>
        <taxon>Bacteria</taxon>
        <taxon>Pseudomonadati</taxon>
        <taxon>Nitrospinota/Tectimicrobiota group</taxon>
        <taxon>Candidatus Tectimicrobiota</taxon>
    </lineage>
</organism>
<dbReference type="FunFam" id="2.60.40.4380:FF:000002">
    <property type="entry name" value="Translational regulator CsrA"/>
    <property type="match status" value="1"/>
</dbReference>
<dbReference type="AlphaFoldDB" id="A0A933GNW5"/>
<dbReference type="GO" id="GO:0006402">
    <property type="term" value="P:mRNA catabolic process"/>
    <property type="evidence" value="ECO:0007669"/>
    <property type="project" value="InterPro"/>
</dbReference>